<accession>A0A1B0FA09</accession>
<protein>
    <submittedName>
        <fullName evidence="1">Uncharacterized protein</fullName>
    </submittedName>
</protein>
<dbReference type="EnsemblMetazoa" id="GMOY000329-RA">
    <property type="protein sequence ID" value="GMOY000329-PA"/>
    <property type="gene ID" value="GMOY000329"/>
</dbReference>
<evidence type="ECO:0000313" key="1">
    <source>
        <dbReference type="EnsemblMetazoa" id="GMOY000329-PA"/>
    </source>
</evidence>
<keyword evidence="2" id="KW-1185">Reference proteome</keyword>
<name>A0A1B0FA09_GLOMM</name>
<reference evidence="1" key="1">
    <citation type="submission" date="2020-05" db="UniProtKB">
        <authorList>
            <consortium name="EnsemblMetazoa"/>
        </authorList>
    </citation>
    <scope>IDENTIFICATION</scope>
    <source>
        <strain evidence="1">Yale</strain>
    </source>
</reference>
<sequence length="86" mass="10038">MEVLLSGHSFLPNDSDFGVIEMALRKYNLMYVPQDYHDETIKTCRKSNKFIVTKMKGEDFFSTKPLEEAIHKRLKNTNGEPAYEHN</sequence>
<dbReference type="EMBL" id="CCAG010014541">
    <property type="status" value="NOT_ANNOTATED_CDS"/>
    <property type="molecule type" value="Genomic_DNA"/>
</dbReference>
<organism evidence="1 2">
    <name type="scientific">Glossina morsitans morsitans</name>
    <name type="common">Savannah tsetse fly</name>
    <dbReference type="NCBI Taxonomy" id="37546"/>
    <lineage>
        <taxon>Eukaryota</taxon>
        <taxon>Metazoa</taxon>
        <taxon>Ecdysozoa</taxon>
        <taxon>Arthropoda</taxon>
        <taxon>Hexapoda</taxon>
        <taxon>Insecta</taxon>
        <taxon>Pterygota</taxon>
        <taxon>Neoptera</taxon>
        <taxon>Endopterygota</taxon>
        <taxon>Diptera</taxon>
        <taxon>Brachycera</taxon>
        <taxon>Muscomorpha</taxon>
        <taxon>Hippoboscoidea</taxon>
        <taxon>Glossinidae</taxon>
        <taxon>Glossina</taxon>
    </lineage>
</organism>
<proteinExistence type="predicted"/>
<evidence type="ECO:0000313" key="2">
    <source>
        <dbReference type="Proteomes" id="UP000092444"/>
    </source>
</evidence>
<dbReference type="VEuPathDB" id="VectorBase:GMOY000329"/>
<dbReference type="Proteomes" id="UP000092444">
    <property type="component" value="Unassembled WGS sequence"/>
</dbReference>
<dbReference type="AlphaFoldDB" id="A0A1B0FA09"/>